<organism evidence="1 2">
    <name type="scientific">Cryobacterium levicorallinum</name>
    <dbReference type="NCBI Taxonomy" id="995038"/>
    <lineage>
        <taxon>Bacteria</taxon>
        <taxon>Bacillati</taxon>
        <taxon>Actinomycetota</taxon>
        <taxon>Actinomycetes</taxon>
        <taxon>Micrococcales</taxon>
        <taxon>Microbacteriaceae</taxon>
        <taxon>Cryobacterium</taxon>
    </lineage>
</organism>
<evidence type="ECO:0008006" key="3">
    <source>
        <dbReference type="Google" id="ProtNLM"/>
    </source>
</evidence>
<dbReference type="Proteomes" id="UP000297963">
    <property type="component" value="Unassembled WGS sequence"/>
</dbReference>
<reference evidence="1 2" key="1">
    <citation type="submission" date="2019-03" db="EMBL/GenBank/DDBJ databases">
        <title>Genomics of glacier-inhabiting Cryobacterium strains.</title>
        <authorList>
            <person name="Liu Q."/>
            <person name="Xin Y.-H."/>
        </authorList>
    </citation>
    <scope>NUCLEOTIDE SEQUENCE [LARGE SCALE GENOMIC DNA]</scope>
    <source>
        <strain evidence="1 2">Hh34</strain>
    </source>
</reference>
<name>A0A4R8VMT1_9MICO</name>
<gene>
    <name evidence="1" type="ORF">E3O11_10060</name>
</gene>
<dbReference type="EMBL" id="SOFE01000020">
    <property type="protein sequence ID" value="TFB84195.1"/>
    <property type="molecule type" value="Genomic_DNA"/>
</dbReference>
<sequence length="63" mass="7223">MRANIRYIEKFYNSRRRRRHSALGYCRPNEAQYGYQQPALAASKNPLIPLSEMPAAGQHATVC</sequence>
<comment type="caution">
    <text evidence="1">The sequence shown here is derived from an EMBL/GenBank/DDBJ whole genome shotgun (WGS) entry which is preliminary data.</text>
</comment>
<evidence type="ECO:0000313" key="2">
    <source>
        <dbReference type="Proteomes" id="UP000297963"/>
    </source>
</evidence>
<accession>A0A4R8VMT1</accession>
<proteinExistence type="predicted"/>
<dbReference type="AlphaFoldDB" id="A0A4R8VMT1"/>
<evidence type="ECO:0000313" key="1">
    <source>
        <dbReference type="EMBL" id="TFB84195.1"/>
    </source>
</evidence>
<protein>
    <recommendedName>
        <fullName evidence="3">Integrase catalytic domain-containing protein</fullName>
    </recommendedName>
</protein>